<dbReference type="EMBL" id="GBRH01217741">
    <property type="protein sequence ID" value="JAD80154.1"/>
    <property type="molecule type" value="Transcribed_RNA"/>
</dbReference>
<evidence type="ECO:0000313" key="2">
    <source>
        <dbReference type="EMBL" id="JAD80154.1"/>
    </source>
</evidence>
<organism evidence="2">
    <name type="scientific">Arundo donax</name>
    <name type="common">Giant reed</name>
    <name type="synonym">Donax arundinaceus</name>
    <dbReference type="NCBI Taxonomy" id="35708"/>
    <lineage>
        <taxon>Eukaryota</taxon>
        <taxon>Viridiplantae</taxon>
        <taxon>Streptophyta</taxon>
        <taxon>Embryophyta</taxon>
        <taxon>Tracheophyta</taxon>
        <taxon>Spermatophyta</taxon>
        <taxon>Magnoliopsida</taxon>
        <taxon>Liliopsida</taxon>
        <taxon>Poales</taxon>
        <taxon>Poaceae</taxon>
        <taxon>PACMAD clade</taxon>
        <taxon>Arundinoideae</taxon>
        <taxon>Arundineae</taxon>
        <taxon>Arundo</taxon>
    </lineage>
</organism>
<keyword evidence="1" id="KW-0472">Membrane</keyword>
<proteinExistence type="predicted"/>
<reference evidence="2" key="1">
    <citation type="submission" date="2014-09" db="EMBL/GenBank/DDBJ databases">
        <authorList>
            <person name="Magalhaes I.L.F."/>
            <person name="Oliveira U."/>
            <person name="Santos F.R."/>
            <person name="Vidigal T.H.D.A."/>
            <person name="Brescovit A.D."/>
            <person name="Santos A.J."/>
        </authorList>
    </citation>
    <scope>NUCLEOTIDE SEQUENCE</scope>
    <source>
        <tissue evidence="2">Shoot tissue taken approximately 20 cm above the soil surface</tissue>
    </source>
</reference>
<sequence length="135" mass="15489">MPLFGSVMIKGIDSKIRPSSTYGDYHRMLAPGEKYEVVASMEGFRAKATHIVLEQEALNLDFILDPDGADGKMKLLRNDCGCRCDNDNLFHIIEAHLWLYLLIMSVLLIFYLLFKRRTASRLLAYRHSPRRTIAV</sequence>
<evidence type="ECO:0000256" key="1">
    <source>
        <dbReference type="SAM" id="Phobius"/>
    </source>
</evidence>
<accession>A0A0A9CV24</accession>
<protein>
    <submittedName>
        <fullName evidence="2">Uncharacterized protein</fullName>
    </submittedName>
</protein>
<dbReference type="AlphaFoldDB" id="A0A0A9CV24"/>
<keyword evidence="1" id="KW-0812">Transmembrane</keyword>
<name>A0A0A9CV24_ARUDO</name>
<keyword evidence="1" id="KW-1133">Transmembrane helix</keyword>
<dbReference type="InterPro" id="IPR008969">
    <property type="entry name" value="CarboxyPept-like_regulatory"/>
</dbReference>
<feature type="transmembrane region" description="Helical" evidence="1">
    <location>
        <begin position="97"/>
        <end position="114"/>
    </location>
</feature>
<reference evidence="2" key="2">
    <citation type="journal article" date="2015" name="Data Brief">
        <title>Shoot transcriptome of the giant reed, Arundo donax.</title>
        <authorList>
            <person name="Barrero R.A."/>
            <person name="Guerrero F.D."/>
            <person name="Moolhuijzen P."/>
            <person name="Goolsby J.A."/>
            <person name="Tidwell J."/>
            <person name="Bellgard S.E."/>
            <person name="Bellgard M.I."/>
        </authorList>
    </citation>
    <scope>NUCLEOTIDE SEQUENCE</scope>
    <source>
        <tissue evidence="2">Shoot tissue taken approximately 20 cm above the soil surface</tissue>
    </source>
</reference>
<dbReference type="SUPFAM" id="SSF49464">
    <property type="entry name" value="Carboxypeptidase regulatory domain-like"/>
    <property type="match status" value="1"/>
</dbReference>
<dbReference type="Gene3D" id="2.60.40.1120">
    <property type="entry name" value="Carboxypeptidase-like, regulatory domain"/>
    <property type="match status" value="1"/>
</dbReference>